<feature type="region of interest" description="Disordered" evidence="1">
    <location>
        <begin position="1"/>
        <end position="23"/>
    </location>
</feature>
<dbReference type="EMBL" id="CADEAL010001957">
    <property type="protein sequence ID" value="CAB1436924.1"/>
    <property type="molecule type" value="Genomic_DNA"/>
</dbReference>
<evidence type="ECO:0000313" key="3">
    <source>
        <dbReference type="Proteomes" id="UP001153269"/>
    </source>
</evidence>
<sequence length="140" mass="15364">MSSVRVHSSREVKGQGASASTDEISRVMGRATCHSTGIAGILQWDCHHWPLYWHPCHSPSTTKENLTALPLRLSCSLAPFSQAFFTLSHPSLLTPPPHCSPIPVSLPPELNTLVWRGLCKTLTHGNDGEETKRGSWGDDR</sequence>
<organism evidence="2 3">
    <name type="scientific">Pleuronectes platessa</name>
    <name type="common">European plaice</name>
    <dbReference type="NCBI Taxonomy" id="8262"/>
    <lineage>
        <taxon>Eukaryota</taxon>
        <taxon>Metazoa</taxon>
        <taxon>Chordata</taxon>
        <taxon>Craniata</taxon>
        <taxon>Vertebrata</taxon>
        <taxon>Euteleostomi</taxon>
        <taxon>Actinopterygii</taxon>
        <taxon>Neopterygii</taxon>
        <taxon>Teleostei</taxon>
        <taxon>Neoteleostei</taxon>
        <taxon>Acanthomorphata</taxon>
        <taxon>Carangaria</taxon>
        <taxon>Pleuronectiformes</taxon>
        <taxon>Pleuronectoidei</taxon>
        <taxon>Pleuronectidae</taxon>
        <taxon>Pleuronectes</taxon>
    </lineage>
</organism>
<comment type="caution">
    <text evidence="2">The sequence shown here is derived from an EMBL/GenBank/DDBJ whole genome shotgun (WGS) entry which is preliminary data.</text>
</comment>
<protein>
    <submittedName>
        <fullName evidence="2">Uncharacterized protein</fullName>
    </submittedName>
</protein>
<name>A0A9N7YMB2_PLEPL</name>
<proteinExistence type="predicted"/>
<reference evidence="2" key="1">
    <citation type="submission" date="2020-03" db="EMBL/GenBank/DDBJ databases">
        <authorList>
            <person name="Weist P."/>
        </authorList>
    </citation>
    <scope>NUCLEOTIDE SEQUENCE</scope>
</reference>
<evidence type="ECO:0000313" key="2">
    <source>
        <dbReference type="EMBL" id="CAB1436924.1"/>
    </source>
</evidence>
<dbReference type="AlphaFoldDB" id="A0A9N7YMB2"/>
<gene>
    <name evidence="2" type="ORF">PLEPLA_LOCUS24957</name>
</gene>
<evidence type="ECO:0000256" key="1">
    <source>
        <dbReference type="SAM" id="MobiDB-lite"/>
    </source>
</evidence>
<accession>A0A9N7YMB2</accession>
<keyword evidence="3" id="KW-1185">Reference proteome</keyword>
<dbReference type="Proteomes" id="UP001153269">
    <property type="component" value="Unassembled WGS sequence"/>
</dbReference>